<proteinExistence type="predicted"/>
<keyword evidence="1" id="KW-0472">Membrane</keyword>
<dbReference type="Proteomes" id="UP001501461">
    <property type="component" value="Unassembled WGS sequence"/>
</dbReference>
<accession>A0ABN2U6X0</accession>
<organism evidence="2 3">
    <name type="scientific">Yaniella flava</name>
    <dbReference type="NCBI Taxonomy" id="287930"/>
    <lineage>
        <taxon>Bacteria</taxon>
        <taxon>Bacillati</taxon>
        <taxon>Actinomycetota</taxon>
        <taxon>Actinomycetes</taxon>
        <taxon>Micrococcales</taxon>
        <taxon>Micrococcaceae</taxon>
        <taxon>Yaniella</taxon>
    </lineage>
</organism>
<comment type="caution">
    <text evidence="2">The sequence shown here is derived from an EMBL/GenBank/DDBJ whole genome shotgun (WGS) entry which is preliminary data.</text>
</comment>
<name>A0ABN2U6X0_9MICC</name>
<evidence type="ECO:0000313" key="3">
    <source>
        <dbReference type="Proteomes" id="UP001501461"/>
    </source>
</evidence>
<evidence type="ECO:0000256" key="1">
    <source>
        <dbReference type="SAM" id="Phobius"/>
    </source>
</evidence>
<gene>
    <name evidence="2" type="ORF">GCM10009720_09060</name>
</gene>
<keyword evidence="1" id="KW-1133">Transmembrane helix</keyword>
<keyword evidence="3" id="KW-1185">Reference proteome</keyword>
<feature type="transmembrane region" description="Helical" evidence="1">
    <location>
        <begin position="54"/>
        <end position="73"/>
    </location>
</feature>
<feature type="transmembrane region" description="Helical" evidence="1">
    <location>
        <begin position="12"/>
        <end position="34"/>
    </location>
</feature>
<reference evidence="2 3" key="1">
    <citation type="journal article" date="2019" name="Int. J. Syst. Evol. Microbiol.">
        <title>The Global Catalogue of Microorganisms (GCM) 10K type strain sequencing project: providing services to taxonomists for standard genome sequencing and annotation.</title>
        <authorList>
            <consortium name="The Broad Institute Genomics Platform"/>
            <consortium name="The Broad Institute Genome Sequencing Center for Infectious Disease"/>
            <person name="Wu L."/>
            <person name="Ma J."/>
        </authorList>
    </citation>
    <scope>NUCLEOTIDE SEQUENCE [LARGE SCALE GENOMIC DNA]</scope>
    <source>
        <strain evidence="2 3">JCM 13595</strain>
    </source>
</reference>
<evidence type="ECO:0000313" key="2">
    <source>
        <dbReference type="EMBL" id="GAA2030979.1"/>
    </source>
</evidence>
<dbReference type="EMBL" id="BAAAMN010000014">
    <property type="protein sequence ID" value="GAA2030979.1"/>
    <property type="molecule type" value="Genomic_DNA"/>
</dbReference>
<dbReference type="RefSeq" id="WP_343956420.1">
    <property type="nucleotide sequence ID" value="NZ_BAAAMN010000014.1"/>
</dbReference>
<sequence length="79" mass="8493">MNELSSLYAADPISPTAVGIVMPLVIAVCVYYLVKAVKLRAAGTTSDDPMEQHLDIQIIGYIAIIAACAWAFTHTVLGW</sequence>
<keyword evidence="1" id="KW-0812">Transmembrane</keyword>
<protein>
    <submittedName>
        <fullName evidence="2">Uncharacterized protein</fullName>
    </submittedName>
</protein>